<keyword evidence="3" id="KW-0378">Hydrolase</keyword>
<dbReference type="Gene3D" id="6.10.250.3150">
    <property type="match status" value="1"/>
</dbReference>
<evidence type="ECO:0000256" key="2">
    <source>
        <dbReference type="ARBA" id="ARBA00022670"/>
    </source>
</evidence>
<keyword evidence="4" id="KW-0788">Thiol protease</keyword>
<dbReference type="InterPro" id="IPR051794">
    <property type="entry name" value="PG_Endopeptidase_C40"/>
</dbReference>
<dbReference type="PANTHER" id="PTHR47359">
    <property type="entry name" value="PEPTIDOGLYCAN DL-ENDOPEPTIDASE CWLO"/>
    <property type="match status" value="1"/>
</dbReference>
<evidence type="ECO:0000313" key="9">
    <source>
        <dbReference type="Proteomes" id="UP000664781"/>
    </source>
</evidence>
<comment type="caution">
    <text evidence="8">The sequence shown here is derived from an EMBL/GenBank/DDBJ whole genome shotgun (WGS) entry which is preliminary data.</text>
</comment>
<feature type="domain" description="NlpC/P60" evidence="7">
    <location>
        <begin position="246"/>
        <end position="361"/>
    </location>
</feature>
<feature type="signal peptide" evidence="6">
    <location>
        <begin position="1"/>
        <end position="32"/>
    </location>
</feature>
<keyword evidence="2" id="KW-0645">Protease</keyword>
<dbReference type="InterPro" id="IPR038765">
    <property type="entry name" value="Papain-like_cys_pep_sf"/>
</dbReference>
<comment type="similarity">
    <text evidence="1">Belongs to the peptidase C40 family.</text>
</comment>
<evidence type="ECO:0000259" key="7">
    <source>
        <dbReference type="PROSITE" id="PS51935"/>
    </source>
</evidence>
<dbReference type="AlphaFoldDB" id="A0A939FMN7"/>
<feature type="chain" id="PRO_5036721961" evidence="6">
    <location>
        <begin position="33"/>
        <end position="361"/>
    </location>
</feature>
<feature type="region of interest" description="Disordered" evidence="5">
    <location>
        <begin position="167"/>
        <end position="189"/>
    </location>
</feature>
<dbReference type="EMBL" id="JAFMOF010000001">
    <property type="protein sequence ID" value="MBO0652747.1"/>
    <property type="molecule type" value="Genomic_DNA"/>
</dbReference>
<dbReference type="Gene3D" id="3.90.1720.10">
    <property type="entry name" value="endopeptidase domain like (from Nostoc punctiforme)"/>
    <property type="match status" value="1"/>
</dbReference>
<dbReference type="PANTHER" id="PTHR47359:SF3">
    <property type="entry name" value="NLP_P60 DOMAIN-CONTAINING PROTEIN-RELATED"/>
    <property type="match status" value="1"/>
</dbReference>
<dbReference type="SUPFAM" id="SSF54001">
    <property type="entry name" value="Cysteine proteinases"/>
    <property type="match status" value="1"/>
</dbReference>
<evidence type="ECO:0000256" key="5">
    <source>
        <dbReference type="SAM" id="MobiDB-lite"/>
    </source>
</evidence>
<dbReference type="GO" id="GO:0006508">
    <property type="term" value="P:proteolysis"/>
    <property type="evidence" value="ECO:0007669"/>
    <property type="project" value="UniProtKB-KW"/>
</dbReference>
<evidence type="ECO:0000256" key="6">
    <source>
        <dbReference type="SAM" id="SignalP"/>
    </source>
</evidence>
<protein>
    <submittedName>
        <fullName evidence="8">C40 family peptidase</fullName>
    </submittedName>
</protein>
<name>A0A939FMN7_9ACTN</name>
<accession>A0A939FMN7</accession>
<dbReference type="InterPro" id="IPR000064">
    <property type="entry name" value="NLP_P60_dom"/>
</dbReference>
<dbReference type="PROSITE" id="PS51935">
    <property type="entry name" value="NLPC_P60"/>
    <property type="match status" value="1"/>
</dbReference>
<sequence>MAGTAGRRLALAVALVCALGAGALAVPAVAHADPGPPSPAASPQAPAAGSLEAVHKQVEDLYRKAESATDDYNAANEQQRLQEKAVADLTRRVNATQQRLDLLRGRTGALARAQYRSGALTPPTQLFFSDSPETFLNGVSLARKGEQATRDLLTQLASTRADLGRYAKAAEDRRKTLEGDRKKKEAAKKEIESRLEAAKKLESKLAEKERERLRQMEEDRARQAQQTWLSSAAGKGVMNLKGSAATGDGRRVVDFASAQIGKNYVWGAEGPDTYDCSGLTLKAWAAAGRAIPRTSQEQWRQLPKVDVKDMRPGDLVIYFGDASHVGVYAGDGMIVHAPRPGRQVTLAGAGSMPILGVVRPG</sequence>
<feature type="region of interest" description="Disordered" evidence="5">
    <location>
        <begin position="32"/>
        <end position="52"/>
    </location>
</feature>
<gene>
    <name evidence="8" type="ORF">J1792_08110</name>
</gene>
<evidence type="ECO:0000256" key="4">
    <source>
        <dbReference type="ARBA" id="ARBA00022807"/>
    </source>
</evidence>
<evidence type="ECO:0000313" key="8">
    <source>
        <dbReference type="EMBL" id="MBO0652747.1"/>
    </source>
</evidence>
<evidence type="ECO:0000256" key="1">
    <source>
        <dbReference type="ARBA" id="ARBA00007074"/>
    </source>
</evidence>
<dbReference type="Proteomes" id="UP000664781">
    <property type="component" value="Unassembled WGS sequence"/>
</dbReference>
<dbReference type="RefSeq" id="WP_207246899.1">
    <property type="nucleotide sequence ID" value="NZ_JAFMOF010000001.1"/>
</dbReference>
<feature type="compositionally biased region" description="Low complexity" evidence="5">
    <location>
        <begin position="41"/>
        <end position="50"/>
    </location>
</feature>
<evidence type="ECO:0000256" key="3">
    <source>
        <dbReference type="ARBA" id="ARBA00022801"/>
    </source>
</evidence>
<organism evidence="8 9">
    <name type="scientific">Streptomyces triculaminicus</name>
    <dbReference type="NCBI Taxonomy" id="2816232"/>
    <lineage>
        <taxon>Bacteria</taxon>
        <taxon>Bacillati</taxon>
        <taxon>Actinomycetota</taxon>
        <taxon>Actinomycetes</taxon>
        <taxon>Kitasatosporales</taxon>
        <taxon>Streptomycetaceae</taxon>
        <taxon>Streptomyces</taxon>
    </lineage>
</organism>
<dbReference type="GO" id="GO:0008234">
    <property type="term" value="F:cysteine-type peptidase activity"/>
    <property type="evidence" value="ECO:0007669"/>
    <property type="project" value="UniProtKB-KW"/>
</dbReference>
<dbReference type="Pfam" id="PF00877">
    <property type="entry name" value="NLPC_P60"/>
    <property type="match status" value="1"/>
</dbReference>
<reference evidence="8" key="1">
    <citation type="submission" date="2021-03" db="EMBL/GenBank/DDBJ databases">
        <title>Streptomyces strains.</title>
        <authorList>
            <person name="Lund M.B."/>
            <person name="Toerring T."/>
        </authorList>
    </citation>
    <scope>NUCLEOTIDE SEQUENCE</scope>
    <source>
        <strain evidence="8">JCM 4242</strain>
    </source>
</reference>
<keyword evidence="9" id="KW-1185">Reference proteome</keyword>
<proteinExistence type="inferred from homology"/>
<keyword evidence="6" id="KW-0732">Signal</keyword>